<sequence>MTETFDRALAGHDCWVRAADGTRRDVPARRWLGAAEPADTAFTAGCDGPTIDLGCGPGRLVAALLRRGVVALGVDVSPLAVALTRARGAPALRRDVFGPLPGAGRWSYALLADGNIGIGADPHRLLVRTRALLTGDGVAVVEFDPPGTGMVRLLQRVETDAVAGPWFPWSRVGIEHAGRLAAATGFRVRATAEVHGRHIAWLDRARRAVPA</sequence>
<dbReference type="GO" id="GO:0008168">
    <property type="term" value="F:methyltransferase activity"/>
    <property type="evidence" value="ECO:0007669"/>
    <property type="project" value="UniProtKB-KW"/>
</dbReference>
<keyword evidence="2" id="KW-1185">Reference proteome</keyword>
<keyword evidence="1" id="KW-0808">Transferase</keyword>
<evidence type="ECO:0000313" key="2">
    <source>
        <dbReference type="Proteomes" id="UP001595696"/>
    </source>
</evidence>
<organism evidence="1 2">
    <name type="scientific">Nocardia jiangsuensis</name>
    <dbReference type="NCBI Taxonomy" id="1691563"/>
    <lineage>
        <taxon>Bacteria</taxon>
        <taxon>Bacillati</taxon>
        <taxon>Actinomycetota</taxon>
        <taxon>Actinomycetes</taxon>
        <taxon>Mycobacteriales</taxon>
        <taxon>Nocardiaceae</taxon>
        <taxon>Nocardia</taxon>
    </lineage>
</organism>
<reference evidence="2" key="1">
    <citation type="journal article" date="2019" name="Int. J. Syst. Evol. Microbiol.">
        <title>The Global Catalogue of Microorganisms (GCM) 10K type strain sequencing project: providing services to taxonomists for standard genome sequencing and annotation.</title>
        <authorList>
            <consortium name="The Broad Institute Genomics Platform"/>
            <consortium name="The Broad Institute Genome Sequencing Center for Infectious Disease"/>
            <person name="Wu L."/>
            <person name="Ma J."/>
        </authorList>
    </citation>
    <scope>NUCLEOTIDE SEQUENCE [LARGE SCALE GENOMIC DNA]</scope>
    <source>
        <strain evidence="2">CGMCC 4.7330</strain>
    </source>
</reference>
<dbReference type="SUPFAM" id="SSF53335">
    <property type="entry name" value="S-adenosyl-L-methionine-dependent methyltransferases"/>
    <property type="match status" value="1"/>
</dbReference>
<accession>A0ABV8DZA3</accession>
<keyword evidence="1" id="KW-0489">Methyltransferase</keyword>
<dbReference type="Gene3D" id="3.40.50.150">
    <property type="entry name" value="Vaccinia Virus protein VP39"/>
    <property type="match status" value="1"/>
</dbReference>
<protein>
    <submittedName>
        <fullName evidence="1">SAM-dependent methyltransferase</fullName>
    </submittedName>
</protein>
<comment type="caution">
    <text evidence="1">The sequence shown here is derived from an EMBL/GenBank/DDBJ whole genome shotgun (WGS) entry which is preliminary data.</text>
</comment>
<name>A0ABV8DZA3_9NOCA</name>
<evidence type="ECO:0000313" key="1">
    <source>
        <dbReference type="EMBL" id="MFC3965288.1"/>
    </source>
</evidence>
<proteinExistence type="predicted"/>
<gene>
    <name evidence="1" type="ORF">ACFO0B_25145</name>
</gene>
<dbReference type="EMBL" id="JBHSAX010000019">
    <property type="protein sequence ID" value="MFC3965288.1"/>
    <property type="molecule type" value="Genomic_DNA"/>
</dbReference>
<dbReference type="CDD" id="cd02440">
    <property type="entry name" value="AdoMet_MTases"/>
    <property type="match status" value="1"/>
</dbReference>
<dbReference type="RefSeq" id="WP_378615036.1">
    <property type="nucleotide sequence ID" value="NZ_JBHSAX010000019.1"/>
</dbReference>
<dbReference type="GO" id="GO:0032259">
    <property type="term" value="P:methylation"/>
    <property type="evidence" value="ECO:0007669"/>
    <property type="project" value="UniProtKB-KW"/>
</dbReference>
<dbReference type="Proteomes" id="UP001595696">
    <property type="component" value="Unassembled WGS sequence"/>
</dbReference>
<dbReference type="InterPro" id="IPR029063">
    <property type="entry name" value="SAM-dependent_MTases_sf"/>
</dbReference>